<organism evidence="10 11">
    <name type="scientific">Streptomyces polygonati</name>
    <dbReference type="NCBI Taxonomy" id="1617087"/>
    <lineage>
        <taxon>Bacteria</taxon>
        <taxon>Bacillati</taxon>
        <taxon>Actinomycetota</taxon>
        <taxon>Actinomycetes</taxon>
        <taxon>Kitasatosporales</taxon>
        <taxon>Streptomycetaceae</taxon>
        <taxon>Streptomyces</taxon>
    </lineage>
</organism>
<protein>
    <submittedName>
        <fullName evidence="10">ABC transporter permease</fullName>
    </submittedName>
</protein>
<comment type="similarity">
    <text evidence="7">Belongs to the binding-protein-dependent transport system permease family.</text>
</comment>
<evidence type="ECO:0000256" key="3">
    <source>
        <dbReference type="ARBA" id="ARBA00022475"/>
    </source>
</evidence>
<feature type="compositionally biased region" description="Low complexity" evidence="8">
    <location>
        <begin position="8"/>
        <end position="24"/>
    </location>
</feature>
<feature type="transmembrane region" description="Helical" evidence="7">
    <location>
        <begin position="219"/>
        <end position="249"/>
    </location>
</feature>
<feature type="transmembrane region" description="Helical" evidence="7">
    <location>
        <begin position="42"/>
        <end position="63"/>
    </location>
</feature>
<feature type="transmembrane region" description="Helical" evidence="7">
    <location>
        <begin position="165"/>
        <end position="184"/>
    </location>
</feature>
<dbReference type="InterPro" id="IPR035906">
    <property type="entry name" value="MetI-like_sf"/>
</dbReference>
<evidence type="ECO:0000313" key="10">
    <source>
        <dbReference type="EMBL" id="MFC4034852.1"/>
    </source>
</evidence>
<gene>
    <name evidence="10" type="ORF">ACFO3J_25785</name>
</gene>
<evidence type="ECO:0000256" key="7">
    <source>
        <dbReference type="RuleBase" id="RU363032"/>
    </source>
</evidence>
<name>A0ABV8HS78_9ACTN</name>
<dbReference type="Proteomes" id="UP001595765">
    <property type="component" value="Unassembled WGS sequence"/>
</dbReference>
<keyword evidence="2 7" id="KW-0813">Transport</keyword>
<keyword evidence="3" id="KW-1003">Cell membrane</keyword>
<dbReference type="PROSITE" id="PS50928">
    <property type="entry name" value="ABC_TM1"/>
    <property type="match status" value="1"/>
</dbReference>
<feature type="transmembrane region" description="Helical" evidence="7">
    <location>
        <begin position="141"/>
        <end position="159"/>
    </location>
</feature>
<keyword evidence="11" id="KW-1185">Reference proteome</keyword>
<evidence type="ECO:0000256" key="4">
    <source>
        <dbReference type="ARBA" id="ARBA00022692"/>
    </source>
</evidence>
<dbReference type="Pfam" id="PF00528">
    <property type="entry name" value="BPD_transp_1"/>
    <property type="match status" value="1"/>
</dbReference>
<reference evidence="11" key="1">
    <citation type="journal article" date="2019" name="Int. J. Syst. Evol. Microbiol.">
        <title>The Global Catalogue of Microorganisms (GCM) 10K type strain sequencing project: providing services to taxonomists for standard genome sequencing and annotation.</title>
        <authorList>
            <consortium name="The Broad Institute Genomics Platform"/>
            <consortium name="The Broad Institute Genome Sequencing Center for Infectious Disease"/>
            <person name="Wu L."/>
            <person name="Ma J."/>
        </authorList>
    </citation>
    <scope>NUCLEOTIDE SEQUENCE [LARGE SCALE GENOMIC DNA]</scope>
    <source>
        <strain evidence="11">CGMCC 4.7237</strain>
    </source>
</reference>
<dbReference type="Gene3D" id="1.10.3720.10">
    <property type="entry name" value="MetI-like"/>
    <property type="match status" value="1"/>
</dbReference>
<dbReference type="InterPro" id="IPR050366">
    <property type="entry name" value="BP-dependent_transpt_permease"/>
</dbReference>
<keyword evidence="5 7" id="KW-1133">Transmembrane helix</keyword>
<evidence type="ECO:0000256" key="8">
    <source>
        <dbReference type="SAM" id="MobiDB-lite"/>
    </source>
</evidence>
<evidence type="ECO:0000259" key="9">
    <source>
        <dbReference type="PROSITE" id="PS50928"/>
    </source>
</evidence>
<evidence type="ECO:0000256" key="5">
    <source>
        <dbReference type="ARBA" id="ARBA00022989"/>
    </source>
</evidence>
<comment type="subcellular location">
    <subcellularLocation>
        <location evidence="1 7">Cell membrane</location>
        <topology evidence="1 7">Multi-pass membrane protein</topology>
    </subcellularLocation>
</comment>
<evidence type="ECO:0000256" key="2">
    <source>
        <dbReference type="ARBA" id="ARBA00022448"/>
    </source>
</evidence>
<evidence type="ECO:0000313" key="11">
    <source>
        <dbReference type="Proteomes" id="UP001595765"/>
    </source>
</evidence>
<dbReference type="InterPro" id="IPR025966">
    <property type="entry name" value="OppC_N"/>
</dbReference>
<feature type="transmembrane region" description="Helical" evidence="7">
    <location>
        <begin position="108"/>
        <end position="129"/>
    </location>
</feature>
<sequence length="306" mass="32335">MTTHDTGRAAAGPPHAGTPGTPGARWGSGRLLAAAFLRNRRALVGIGMVAVIAAFCFLGPLLYRTDQVTVRLDIEELPPGGAHPLGTDASGYDVLGRLMTGGQSSLELGFAVAVATTVIGTLYGAVAGYAGGIVDAVMMRVIDTLIAIPGLVLLLIMVTMFTPSLWMIVLLLSLLSWLAAARLVRGEVLTLRTREFVQAARMMGGTGRRVVLRHLVPNAAGVIIVSATFTVADSILTLSTLSFLGLGLPPPHADWGTMLSNGLNYLYDGYWWLVYPPAAILVVTVVAFNLIGDAVHDALDVRLRRP</sequence>
<feature type="domain" description="ABC transmembrane type-1" evidence="9">
    <location>
        <begin position="106"/>
        <end position="292"/>
    </location>
</feature>
<keyword evidence="6 7" id="KW-0472">Membrane</keyword>
<dbReference type="PANTHER" id="PTHR43386">
    <property type="entry name" value="OLIGOPEPTIDE TRANSPORT SYSTEM PERMEASE PROTEIN APPC"/>
    <property type="match status" value="1"/>
</dbReference>
<proteinExistence type="inferred from homology"/>
<keyword evidence="4 7" id="KW-0812">Transmembrane</keyword>
<dbReference type="SUPFAM" id="SSF161098">
    <property type="entry name" value="MetI-like"/>
    <property type="match status" value="1"/>
</dbReference>
<dbReference type="EMBL" id="JBHSBB010000019">
    <property type="protein sequence ID" value="MFC4034852.1"/>
    <property type="molecule type" value="Genomic_DNA"/>
</dbReference>
<comment type="caution">
    <text evidence="10">The sequence shown here is derived from an EMBL/GenBank/DDBJ whole genome shotgun (WGS) entry which is preliminary data.</text>
</comment>
<accession>A0ABV8HS78</accession>
<dbReference type="Pfam" id="PF12911">
    <property type="entry name" value="OppC_N"/>
    <property type="match status" value="1"/>
</dbReference>
<dbReference type="PANTHER" id="PTHR43386:SF1">
    <property type="entry name" value="D,D-DIPEPTIDE TRANSPORT SYSTEM PERMEASE PROTEIN DDPC-RELATED"/>
    <property type="match status" value="1"/>
</dbReference>
<dbReference type="InterPro" id="IPR000515">
    <property type="entry name" value="MetI-like"/>
</dbReference>
<evidence type="ECO:0000256" key="1">
    <source>
        <dbReference type="ARBA" id="ARBA00004651"/>
    </source>
</evidence>
<dbReference type="RefSeq" id="WP_386433801.1">
    <property type="nucleotide sequence ID" value="NZ_JBHSBB010000019.1"/>
</dbReference>
<feature type="transmembrane region" description="Helical" evidence="7">
    <location>
        <begin position="269"/>
        <end position="295"/>
    </location>
</feature>
<evidence type="ECO:0000256" key="6">
    <source>
        <dbReference type="ARBA" id="ARBA00023136"/>
    </source>
</evidence>
<feature type="region of interest" description="Disordered" evidence="8">
    <location>
        <begin position="1"/>
        <end position="24"/>
    </location>
</feature>
<dbReference type="CDD" id="cd06261">
    <property type="entry name" value="TM_PBP2"/>
    <property type="match status" value="1"/>
</dbReference>